<sequence>MLKKSRFFMPSNISILRFLLLIAFTLNSAVLHASEPSSFDFTANQGRLLLHVTHKDPLLTWAVNDFADNVGRRAGRSIEVTEQYVESGAGILVTVDPFHPRLKALENTPHGQWEGFAVFVSGETLHVVGADIRGAVYGLMTIAEKVGISPWHWWADVEVAAGAVDKASLTLTGLPMLESPAVKYRGVFLNDEDWGLLPWAAKTFEPETGNIGPRTYEKIFQLLLRLKANTIWPAMHPGTKAVFTVPGNKAMAQRYQIHVGTSHAEPMMRNNVYEWQTTQRGQFDYVNNSQQVLEYWQSRVEELGDVPDLPLFTLGMRGIHDSHMQGTSSIEESVAVLQQVIQKQRQLLREVYGDKRAIKQVFTPYKEVLALYNAGLAVPEEVTLVWPDDNYGYIRRRSNPQEQLRTGGSGVYYHLSYWGRPHDYLWLSSTHPALIQVEMARAYADGAKQLWIANVGDIKPIEYNTEWFLELGWSGPELDVNNARSFLQQQFARDFGPALAEPLADLMLTYYHLAFIRRPEFMGWSQTEPTTPTSLTSWSESFIHNRLQAYQRLEDSMRALARQVPAQLQSAWYQLVAYPIEGAAAMNRKWLYRQLASTTVKPDVRESYRAKAVQAHRHIRQLTDLYNSQNNGKWAAMMDASPRRLPVFDSPSLINGGPVSTSGYQEPVVLASADTWAPKGAQWRAIPELGYSRHAQTVFPLATRSFESKQPTVSYAFDLPVSGDVNIEIATLPTHANQFDHQLKVLLNNKQVEQIALNSRGRSEAWKQGVLANRRVNRLHLSSLSAGHHVLTLAVNQTGIVIDEVTMTQAGKTAEK</sequence>
<dbReference type="Gene3D" id="3.30.379.10">
    <property type="entry name" value="Chitobiase/beta-hexosaminidase domain 2-like"/>
    <property type="match status" value="1"/>
</dbReference>
<dbReference type="STRING" id="634436.SAMN05216361_1581"/>
<dbReference type="AlphaFoldDB" id="A0A1M5HQZ7"/>
<dbReference type="EMBL" id="FQWD01000002">
    <property type="protein sequence ID" value="SHG18389.1"/>
    <property type="molecule type" value="Genomic_DNA"/>
</dbReference>
<evidence type="ECO:0000313" key="4">
    <source>
        <dbReference type="Proteomes" id="UP000184520"/>
    </source>
</evidence>
<feature type="domain" description="Gylcosyl hydrolase 115 C-terminal" evidence="2">
    <location>
        <begin position="678"/>
        <end position="810"/>
    </location>
</feature>
<dbReference type="Gene3D" id="2.60.120.1620">
    <property type="match status" value="1"/>
</dbReference>
<dbReference type="InterPro" id="IPR029018">
    <property type="entry name" value="Hex-like_dom2"/>
</dbReference>
<gene>
    <name evidence="3" type="ORF">SAMN05216361_1581</name>
</gene>
<dbReference type="GO" id="GO:0005975">
    <property type="term" value="P:carbohydrate metabolic process"/>
    <property type="evidence" value="ECO:0007669"/>
    <property type="project" value="UniProtKB-ARBA"/>
</dbReference>
<dbReference type="SUPFAM" id="SSF55545">
    <property type="entry name" value="beta-N-acetylhexosaminidase-like domain"/>
    <property type="match status" value="1"/>
</dbReference>
<dbReference type="Gene3D" id="1.20.58.2150">
    <property type="match status" value="1"/>
</dbReference>
<dbReference type="Gene3D" id="3.20.20.520">
    <property type="entry name" value="Glycosyl hydrolase family 115"/>
    <property type="match status" value="1"/>
</dbReference>
<reference evidence="4" key="1">
    <citation type="submission" date="2016-11" db="EMBL/GenBank/DDBJ databases">
        <authorList>
            <person name="Varghese N."/>
            <person name="Submissions S."/>
        </authorList>
    </citation>
    <scope>NUCLEOTIDE SEQUENCE [LARGE SCALE GENOMIC DNA]</scope>
    <source>
        <strain evidence="4">CGMCC 1.8995</strain>
    </source>
</reference>
<keyword evidence="4" id="KW-1185">Reference proteome</keyword>
<keyword evidence="1 3" id="KW-0378">Hydrolase</keyword>
<evidence type="ECO:0000256" key="1">
    <source>
        <dbReference type="ARBA" id="ARBA00022801"/>
    </source>
</evidence>
<protein>
    <submittedName>
        <fullName evidence="3">Glycosyl hydrolase family 115</fullName>
    </submittedName>
</protein>
<dbReference type="InterPro" id="IPR041437">
    <property type="entry name" value="GH115_C"/>
</dbReference>
<dbReference type="OrthoDB" id="8727830at2"/>
<accession>A0A1M5HQZ7</accession>
<dbReference type="InterPro" id="IPR031924">
    <property type="entry name" value="GH115"/>
</dbReference>
<evidence type="ECO:0000259" key="2">
    <source>
        <dbReference type="Pfam" id="PF17829"/>
    </source>
</evidence>
<dbReference type="PANTHER" id="PTHR37842:SF2">
    <property type="entry name" value="GYLCOSYL HYDROLASE 115 C-TERMINAL DOMAIN-CONTAINING PROTEIN"/>
    <property type="match status" value="1"/>
</dbReference>
<evidence type="ECO:0000313" key="3">
    <source>
        <dbReference type="EMBL" id="SHG18389.1"/>
    </source>
</evidence>
<dbReference type="Pfam" id="PF15979">
    <property type="entry name" value="Glyco_hydro_115"/>
    <property type="match status" value="1"/>
</dbReference>
<dbReference type="InterPro" id="IPR042301">
    <property type="entry name" value="GH115_sf"/>
</dbReference>
<name>A0A1M5HQZ7_9ALTE</name>
<dbReference type="PANTHER" id="PTHR37842">
    <property type="match status" value="1"/>
</dbReference>
<dbReference type="Proteomes" id="UP000184520">
    <property type="component" value="Unassembled WGS sequence"/>
</dbReference>
<dbReference type="Pfam" id="PF17829">
    <property type="entry name" value="GH115_C"/>
    <property type="match status" value="1"/>
</dbReference>
<proteinExistence type="predicted"/>
<dbReference type="GO" id="GO:0016787">
    <property type="term" value="F:hydrolase activity"/>
    <property type="evidence" value="ECO:0007669"/>
    <property type="project" value="UniProtKB-KW"/>
</dbReference>
<organism evidence="3 4">
    <name type="scientific">Marisediminitalea aggregata</name>
    <dbReference type="NCBI Taxonomy" id="634436"/>
    <lineage>
        <taxon>Bacteria</taxon>
        <taxon>Pseudomonadati</taxon>
        <taxon>Pseudomonadota</taxon>
        <taxon>Gammaproteobacteria</taxon>
        <taxon>Alteromonadales</taxon>
        <taxon>Alteromonadaceae</taxon>
        <taxon>Marisediminitalea</taxon>
    </lineage>
</organism>